<keyword evidence="2" id="KW-1185">Reference proteome</keyword>
<sequence>MQIPPPCSPPPSPDSSDLSSLLILPFSIPPHSSSIAAIHEAVSSKPPILHAGEYTPAIICEFKLAFAHYCTIKEIAEEKQTKTLIRCFHDHRITNIISDLEECKTLLVGTVSKFMKQICSIDL</sequence>
<reference evidence="1" key="1">
    <citation type="submission" date="2023-03" db="EMBL/GenBank/DDBJ databases">
        <title>Massive genome expansion in bonnet fungi (Mycena s.s.) driven by repeated elements and novel gene families across ecological guilds.</title>
        <authorList>
            <consortium name="Lawrence Berkeley National Laboratory"/>
            <person name="Harder C.B."/>
            <person name="Miyauchi S."/>
            <person name="Viragh M."/>
            <person name="Kuo A."/>
            <person name="Thoen E."/>
            <person name="Andreopoulos B."/>
            <person name="Lu D."/>
            <person name="Skrede I."/>
            <person name="Drula E."/>
            <person name="Henrissat B."/>
            <person name="Morin E."/>
            <person name="Kohler A."/>
            <person name="Barry K."/>
            <person name="LaButti K."/>
            <person name="Morin E."/>
            <person name="Salamov A."/>
            <person name="Lipzen A."/>
            <person name="Mereny Z."/>
            <person name="Hegedus B."/>
            <person name="Baldrian P."/>
            <person name="Stursova M."/>
            <person name="Weitz H."/>
            <person name="Taylor A."/>
            <person name="Grigoriev I.V."/>
            <person name="Nagy L.G."/>
            <person name="Martin F."/>
            <person name="Kauserud H."/>
        </authorList>
    </citation>
    <scope>NUCLEOTIDE SEQUENCE</scope>
    <source>
        <strain evidence="1">CBHHK002</strain>
    </source>
</reference>
<dbReference type="EMBL" id="JARIHO010000005">
    <property type="protein sequence ID" value="KAJ7360809.1"/>
    <property type="molecule type" value="Genomic_DNA"/>
</dbReference>
<evidence type="ECO:0000313" key="1">
    <source>
        <dbReference type="EMBL" id="KAJ7360809.1"/>
    </source>
</evidence>
<organism evidence="1 2">
    <name type="scientific">Mycena albidolilacea</name>
    <dbReference type="NCBI Taxonomy" id="1033008"/>
    <lineage>
        <taxon>Eukaryota</taxon>
        <taxon>Fungi</taxon>
        <taxon>Dikarya</taxon>
        <taxon>Basidiomycota</taxon>
        <taxon>Agaricomycotina</taxon>
        <taxon>Agaricomycetes</taxon>
        <taxon>Agaricomycetidae</taxon>
        <taxon>Agaricales</taxon>
        <taxon>Marasmiineae</taxon>
        <taxon>Mycenaceae</taxon>
        <taxon>Mycena</taxon>
    </lineage>
</organism>
<dbReference type="AlphaFoldDB" id="A0AAD7AKQ5"/>
<accession>A0AAD7AKQ5</accession>
<proteinExistence type="predicted"/>
<comment type="caution">
    <text evidence="1">The sequence shown here is derived from an EMBL/GenBank/DDBJ whole genome shotgun (WGS) entry which is preliminary data.</text>
</comment>
<protein>
    <submittedName>
        <fullName evidence="1">Uncharacterized protein</fullName>
    </submittedName>
</protein>
<dbReference type="Proteomes" id="UP001218218">
    <property type="component" value="Unassembled WGS sequence"/>
</dbReference>
<name>A0AAD7AKQ5_9AGAR</name>
<gene>
    <name evidence="1" type="ORF">DFH08DRAFT_951458</name>
</gene>
<evidence type="ECO:0000313" key="2">
    <source>
        <dbReference type="Proteomes" id="UP001218218"/>
    </source>
</evidence>